<feature type="compositionally biased region" description="Low complexity" evidence="1">
    <location>
        <begin position="136"/>
        <end position="159"/>
    </location>
</feature>
<dbReference type="InterPro" id="IPR044832">
    <property type="entry name" value="NRP-like"/>
</dbReference>
<name>A0A0K9NN11_ZOSMR</name>
<feature type="region of interest" description="Disordered" evidence="1">
    <location>
        <begin position="136"/>
        <end position="164"/>
    </location>
</feature>
<protein>
    <recommendedName>
        <fullName evidence="2">DCD domain-containing protein</fullName>
    </recommendedName>
</protein>
<sequence>MEGFWKLGDELRGQQKISEDNKWLMMTSKLAEIANAKAERRNNLDLSKSSTLQIISNEKVGFEEDNKFDSLSFNQLNLDCKMNDFAGMNGFRSGFRSGLYGMNTMYLKTNNNTFTNNNINTFKLNNMSNKNANTAKTKEANNNSNSNSNNNGNNNNSANVSPDKRFKTLPSAEMLPRNEVLGGYIFVCNNDTMQEDLKRHLFGLPPRYRDSVRAITPGLPLFLYNYTTHQLHGIFEAASFGGSNIDPSAWEDKKCKGESRFPAQVRIRVRKLCKALEEDSFRPVLHHYDGPKFRLELSIPETLELLDLCEQGCV</sequence>
<dbReference type="InterPro" id="IPR013989">
    <property type="entry name" value="Dev_and_cell_death_domain"/>
</dbReference>
<evidence type="ECO:0000313" key="3">
    <source>
        <dbReference type="EMBL" id="KMZ58003.1"/>
    </source>
</evidence>
<dbReference type="OMA" id="LQEDNKW"/>
<dbReference type="Proteomes" id="UP000036987">
    <property type="component" value="Unassembled WGS sequence"/>
</dbReference>
<dbReference type="Pfam" id="PF10539">
    <property type="entry name" value="Dev_Cell_Death"/>
    <property type="match status" value="1"/>
</dbReference>
<dbReference type="AlphaFoldDB" id="A0A0K9NN11"/>
<evidence type="ECO:0000259" key="2">
    <source>
        <dbReference type="PROSITE" id="PS51222"/>
    </source>
</evidence>
<evidence type="ECO:0000313" key="4">
    <source>
        <dbReference type="Proteomes" id="UP000036987"/>
    </source>
</evidence>
<feature type="domain" description="DCD" evidence="2">
    <location>
        <begin position="179"/>
        <end position="311"/>
    </location>
</feature>
<dbReference type="EMBL" id="LFYR01001978">
    <property type="protein sequence ID" value="KMZ58003.1"/>
    <property type="molecule type" value="Genomic_DNA"/>
</dbReference>
<comment type="caution">
    <text evidence="3">The sequence shown here is derived from an EMBL/GenBank/DDBJ whole genome shotgun (WGS) entry which is preliminary data.</text>
</comment>
<dbReference type="SMART" id="SM00767">
    <property type="entry name" value="DCD"/>
    <property type="match status" value="1"/>
</dbReference>
<dbReference type="PANTHER" id="PTHR46034">
    <property type="match status" value="1"/>
</dbReference>
<dbReference type="PANTHER" id="PTHR46034:SF12">
    <property type="entry name" value="B2 PROTEIN"/>
    <property type="match status" value="1"/>
</dbReference>
<proteinExistence type="predicted"/>
<keyword evidence="4" id="KW-1185">Reference proteome</keyword>
<organism evidence="3 4">
    <name type="scientific">Zostera marina</name>
    <name type="common">Eelgrass</name>
    <dbReference type="NCBI Taxonomy" id="29655"/>
    <lineage>
        <taxon>Eukaryota</taxon>
        <taxon>Viridiplantae</taxon>
        <taxon>Streptophyta</taxon>
        <taxon>Embryophyta</taxon>
        <taxon>Tracheophyta</taxon>
        <taxon>Spermatophyta</taxon>
        <taxon>Magnoliopsida</taxon>
        <taxon>Liliopsida</taxon>
        <taxon>Zosteraceae</taxon>
        <taxon>Zostera</taxon>
    </lineage>
</organism>
<dbReference type="OrthoDB" id="2018037at2759"/>
<accession>A0A0K9NN11</accession>
<dbReference type="PROSITE" id="PS51222">
    <property type="entry name" value="DCD"/>
    <property type="match status" value="1"/>
</dbReference>
<dbReference type="GO" id="GO:0034976">
    <property type="term" value="P:response to endoplasmic reticulum stress"/>
    <property type="evidence" value="ECO:0007669"/>
    <property type="project" value="InterPro"/>
</dbReference>
<reference evidence="4" key="1">
    <citation type="journal article" date="2016" name="Nature">
        <title>The genome of the seagrass Zostera marina reveals angiosperm adaptation to the sea.</title>
        <authorList>
            <person name="Olsen J.L."/>
            <person name="Rouze P."/>
            <person name="Verhelst B."/>
            <person name="Lin Y.-C."/>
            <person name="Bayer T."/>
            <person name="Collen J."/>
            <person name="Dattolo E."/>
            <person name="De Paoli E."/>
            <person name="Dittami S."/>
            <person name="Maumus F."/>
            <person name="Michel G."/>
            <person name="Kersting A."/>
            <person name="Lauritano C."/>
            <person name="Lohaus R."/>
            <person name="Toepel M."/>
            <person name="Tonon T."/>
            <person name="Vanneste K."/>
            <person name="Amirebrahimi M."/>
            <person name="Brakel J."/>
            <person name="Bostroem C."/>
            <person name="Chovatia M."/>
            <person name="Grimwood J."/>
            <person name="Jenkins J.W."/>
            <person name="Jueterbock A."/>
            <person name="Mraz A."/>
            <person name="Stam W.T."/>
            <person name="Tice H."/>
            <person name="Bornberg-Bauer E."/>
            <person name="Green P.J."/>
            <person name="Pearson G.A."/>
            <person name="Procaccini G."/>
            <person name="Duarte C.M."/>
            <person name="Schmutz J."/>
            <person name="Reusch T.B.H."/>
            <person name="Van de Peer Y."/>
        </authorList>
    </citation>
    <scope>NUCLEOTIDE SEQUENCE [LARGE SCALE GENOMIC DNA]</scope>
    <source>
        <strain evidence="4">cv. Finnish</strain>
    </source>
</reference>
<gene>
    <name evidence="3" type="ORF">ZOSMA_7G00310</name>
</gene>
<evidence type="ECO:0000256" key="1">
    <source>
        <dbReference type="SAM" id="MobiDB-lite"/>
    </source>
</evidence>